<dbReference type="InterPro" id="IPR050469">
    <property type="entry name" value="Diguanylate_Cyclase"/>
</dbReference>
<protein>
    <recommendedName>
        <fullName evidence="1">diguanylate cyclase</fullName>
        <ecNumber evidence="1">2.7.7.65</ecNumber>
    </recommendedName>
</protein>
<name>A0A4Q9VFD1_9HYPH</name>
<dbReference type="GO" id="GO:0000160">
    <property type="term" value="P:phosphorelay signal transduction system"/>
    <property type="evidence" value="ECO:0007669"/>
    <property type="project" value="InterPro"/>
</dbReference>
<dbReference type="PANTHER" id="PTHR45138">
    <property type="entry name" value="REGULATORY COMPONENTS OF SENSORY TRANSDUCTION SYSTEM"/>
    <property type="match status" value="1"/>
</dbReference>
<dbReference type="CDD" id="cd01949">
    <property type="entry name" value="GGDEF"/>
    <property type="match status" value="1"/>
</dbReference>
<dbReference type="InterPro" id="IPR043128">
    <property type="entry name" value="Rev_trsase/Diguanyl_cyclase"/>
</dbReference>
<evidence type="ECO:0000313" key="6">
    <source>
        <dbReference type="EMBL" id="TBW33017.1"/>
    </source>
</evidence>
<dbReference type="InterPro" id="IPR001789">
    <property type="entry name" value="Sig_transdc_resp-reg_receiver"/>
</dbReference>
<dbReference type="InterPro" id="IPR011006">
    <property type="entry name" value="CheY-like_superfamily"/>
</dbReference>
<dbReference type="Gene3D" id="3.40.50.2300">
    <property type="match status" value="1"/>
</dbReference>
<dbReference type="SUPFAM" id="SSF52172">
    <property type="entry name" value="CheY-like"/>
    <property type="match status" value="1"/>
</dbReference>
<dbReference type="PROSITE" id="PS50887">
    <property type="entry name" value="GGDEF"/>
    <property type="match status" value="1"/>
</dbReference>
<dbReference type="OrthoDB" id="8447315at2"/>
<feature type="domain" description="Response regulatory" evidence="4">
    <location>
        <begin position="159"/>
        <end position="271"/>
    </location>
</feature>
<dbReference type="PROSITE" id="PS50110">
    <property type="entry name" value="RESPONSE_REGULATORY"/>
    <property type="match status" value="1"/>
</dbReference>
<evidence type="ECO:0000259" key="4">
    <source>
        <dbReference type="PROSITE" id="PS50110"/>
    </source>
</evidence>
<dbReference type="SUPFAM" id="SSF55073">
    <property type="entry name" value="Nucleotide cyclase"/>
    <property type="match status" value="1"/>
</dbReference>
<feature type="domain" description="GGDEF" evidence="5">
    <location>
        <begin position="321"/>
        <end position="439"/>
    </location>
</feature>
<sequence>MSHRGRVLVIEESPRAETGRLWDGIRAEGWEVHALPLDRILDDRRTTRPDVMVLDLAGTRNPAERTRYLDAAARMSLMRGAHRVPVLAVDGDAPGSPRAIGIAETIRTPWSVGHVAARIGSLSRLATMRTEIGRRLDTAGRFGVAAPEPDLGGGAIDAHVLVVGAGIRYFTIERALSKRATLIGAFTIETALDYLERRSFDAVVLNLPLDEAAEFATLLRRNPDHFAVPIIALTGETERRLIEQMHEAGASDVILATEGEAVFAERVEAAMAEHRLHVALKAAYAGTRHPATNDALTGLYGRGFLMDHLETLVADARDDGDRLSMIGFRVLDLGDFNAEWGWAGGDQLLRQVGMMIGRLVRGEDLAARAGGDRFAVVLPATDGDDAAVVAHRIAGVIETTAFAVNGATGPIYATLAVGVGEIEPDDTAESLAARCFTID</sequence>
<dbReference type="Pfam" id="PF00990">
    <property type="entry name" value="GGDEF"/>
    <property type="match status" value="1"/>
</dbReference>
<dbReference type="InterPro" id="IPR000160">
    <property type="entry name" value="GGDEF_dom"/>
</dbReference>
<evidence type="ECO:0000256" key="1">
    <source>
        <dbReference type="ARBA" id="ARBA00012528"/>
    </source>
</evidence>
<keyword evidence="7" id="KW-1185">Reference proteome</keyword>
<dbReference type="CDD" id="cd00156">
    <property type="entry name" value="REC"/>
    <property type="match status" value="1"/>
</dbReference>
<comment type="caution">
    <text evidence="3">Lacks conserved residue(s) required for the propagation of feature annotation.</text>
</comment>
<reference evidence="6 7" key="1">
    <citation type="submission" date="2019-02" db="EMBL/GenBank/DDBJ databases">
        <title>Siculibacillus lacustris gen. nov., sp. nov., a new rosette-forming bacterium isolated from a freshwater crater lake (Lake St. Ana, Romania).</title>
        <authorList>
            <person name="Felfoldi T."/>
            <person name="Marton Z."/>
            <person name="Szabo A."/>
            <person name="Mentes A."/>
            <person name="Boka K."/>
            <person name="Marialigeti K."/>
            <person name="Mathe I."/>
            <person name="Koncz M."/>
            <person name="Schumann P."/>
            <person name="Toth E."/>
        </authorList>
    </citation>
    <scope>NUCLEOTIDE SEQUENCE [LARGE SCALE GENOMIC DNA]</scope>
    <source>
        <strain evidence="6 7">SA-279</strain>
    </source>
</reference>
<evidence type="ECO:0000313" key="7">
    <source>
        <dbReference type="Proteomes" id="UP000292781"/>
    </source>
</evidence>
<dbReference type="NCBIfam" id="TIGR00254">
    <property type="entry name" value="GGDEF"/>
    <property type="match status" value="1"/>
</dbReference>
<dbReference type="AlphaFoldDB" id="A0A4Q9VFD1"/>
<dbReference type="SMART" id="SM00267">
    <property type="entry name" value="GGDEF"/>
    <property type="match status" value="1"/>
</dbReference>
<comment type="caution">
    <text evidence="6">The sequence shown here is derived from an EMBL/GenBank/DDBJ whole genome shotgun (WGS) entry which is preliminary data.</text>
</comment>
<dbReference type="PANTHER" id="PTHR45138:SF9">
    <property type="entry name" value="DIGUANYLATE CYCLASE DGCM-RELATED"/>
    <property type="match status" value="1"/>
</dbReference>
<gene>
    <name evidence="6" type="ORF">EYW49_21060</name>
</gene>
<dbReference type="RefSeq" id="WP_131311604.1">
    <property type="nucleotide sequence ID" value="NZ_SJFN01000048.1"/>
</dbReference>
<dbReference type="GO" id="GO:0052621">
    <property type="term" value="F:diguanylate cyclase activity"/>
    <property type="evidence" value="ECO:0007669"/>
    <property type="project" value="UniProtKB-EC"/>
</dbReference>
<comment type="catalytic activity">
    <reaction evidence="2">
        <text>2 GTP = 3',3'-c-di-GMP + 2 diphosphate</text>
        <dbReference type="Rhea" id="RHEA:24898"/>
        <dbReference type="ChEBI" id="CHEBI:33019"/>
        <dbReference type="ChEBI" id="CHEBI:37565"/>
        <dbReference type="ChEBI" id="CHEBI:58805"/>
        <dbReference type="EC" id="2.7.7.65"/>
    </reaction>
</comment>
<evidence type="ECO:0000256" key="3">
    <source>
        <dbReference type="PROSITE-ProRule" id="PRU00169"/>
    </source>
</evidence>
<dbReference type="Gene3D" id="3.30.70.270">
    <property type="match status" value="1"/>
</dbReference>
<dbReference type="EC" id="2.7.7.65" evidence="1"/>
<dbReference type="EMBL" id="SJFN01000048">
    <property type="protein sequence ID" value="TBW33017.1"/>
    <property type="molecule type" value="Genomic_DNA"/>
</dbReference>
<proteinExistence type="predicted"/>
<dbReference type="InterPro" id="IPR029787">
    <property type="entry name" value="Nucleotide_cyclase"/>
</dbReference>
<organism evidence="6 7">
    <name type="scientific">Siculibacillus lacustris</name>
    <dbReference type="NCBI Taxonomy" id="1549641"/>
    <lineage>
        <taxon>Bacteria</taxon>
        <taxon>Pseudomonadati</taxon>
        <taxon>Pseudomonadota</taxon>
        <taxon>Alphaproteobacteria</taxon>
        <taxon>Hyphomicrobiales</taxon>
        <taxon>Ancalomicrobiaceae</taxon>
        <taxon>Siculibacillus</taxon>
    </lineage>
</organism>
<dbReference type="Proteomes" id="UP000292781">
    <property type="component" value="Unassembled WGS sequence"/>
</dbReference>
<accession>A0A4Q9VFD1</accession>
<evidence type="ECO:0000259" key="5">
    <source>
        <dbReference type="PROSITE" id="PS50887"/>
    </source>
</evidence>
<evidence type="ECO:0000256" key="2">
    <source>
        <dbReference type="ARBA" id="ARBA00034247"/>
    </source>
</evidence>